<feature type="compositionally biased region" description="Acidic residues" evidence="6">
    <location>
        <begin position="542"/>
        <end position="552"/>
    </location>
</feature>
<protein>
    <submittedName>
        <fullName evidence="8">FAD-dependent oxidoreductase</fullName>
    </submittedName>
</protein>
<keyword evidence="5" id="KW-0560">Oxidoreductase</keyword>
<keyword evidence="3" id="KW-0285">Flavoprotein</keyword>
<evidence type="ECO:0000259" key="7">
    <source>
        <dbReference type="Pfam" id="PF01266"/>
    </source>
</evidence>
<dbReference type="Pfam" id="PF01266">
    <property type="entry name" value="DAO"/>
    <property type="match status" value="2"/>
</dbReference>
<dbReference type="EMBL" id="WUUT01000003">
    <property type="protein sequence ID" value="MXR51954.1"/>
    <property type="molecule type" value="Genomic_DNA"/>
</dbReference>
<dbReference type="Proteomes" id="UP000466535">
    <property type="component" value="Unassembled WGS sequence"/>
</dbReference>
<evidence type="ECO:0000256" key="6">
    <source>
        <dbReference type="SAM" id="MobiDB-lite"/>
    </source>
</evidence>
<reference evidence="8 9" key="1">
    <citation type="submission" date="2019-12" db="EMBL/GenBank/DDBJ databases">
        <title>Isolation and characterization of three novel carbon monoxide-oxidizing members of Halobacteria from salione crusts and soils.</title>
        <authorList>
            <person name="Myers M.R."/>
            <person name="King G.M."/>
        </authorList>
    </citation>
    <scope>NUCLEOTIDE SEQUENCE [LARGE SCALE GENOMIC DNA]</scope>
    <source>
        <strain evidence="8 9">WSH3</strain>
    </source>
</reference>
<evidence type="ECO:0000256" key="2">
    <source>
        <dbReference type="ARBA" id="ARBA00007330"/>
    </source>
</evidence>
<gene>
    <name evidence="8" type="ORF">GRX03_10125</name>
</gene>
<accession>A0A6B0T1M8</accession>
<feature type="region of interest" description="Disordered" evidence="6">
    <location>
        <begin position="540"/>
        <end position="597"/>
    </location>
</feature>
<feature type="domain" description="FAD dependent oxidoreductase" evidence="7">
    <location>
        <begin position="245"/>
        <end position="357"/>
    </location>
</feature>
<sequence>MAYTPHVLVIGGGVLGTAIARDCALRGLEVTLVEQGTLAAGTTGSIHGLLYSGARFVEENPTAAMRCLTENRTLREIAGHCIEDTEGVVLPAEKGEFDAFVDACEQRSIPASALGRSDLDEIGVADGIDRGVRVPDGVVDPFALTRANATSAENYGAEIKTGASVVELLTDGTDIVGAEVEFDQSPGGVRAPTSPSEDVPEETREPEVDEEEEEPIDAEDDDEEDTPGMPGTVQRSFPGATEDDTPDTGEREEIEADYVVNAAGAWADQIAGLAGIKLPLSRSRGRMVVLSGELTDSAVTRRSDDGYPITAAPYQGNTVVGPIPEPTELEEALAAVEAVLPAASEAAVLRSYTGVWTQHASSSASPYGHDATLVDHEKYDDRWGLLSVIGGSVTTHRFVAEQAVNRVCREFGIGRSCLTADLSLPDTSIRSGDSGPVLCEARSVGREAVRSAIDASEPEPELANVRTQTGATMGECQGGRCGHRIAAELYPDHDHETVDESLETLLQRRWRGRRETLADDQLAAALDDYEFHARLLGRDDERQEEVDTDSFDESGFTIPERSRADQRYRGEDSVLPVIDGVPRGTDGRAKCSEAVGQ</sequence>
<dbReference type="PANTHER" id="PTHR11985:SF15">
    <property type="entry name" value="GLYCEROL-3-PHOSPHATE DEHYDROGENASE, MITOCHONDRIAL"/>
    <property type="match status" value="1"/>
</dbReference>
<proteinExistence type="inferred from homology"/>
<dbReference type="InterPro" id="IPR041854">
    <property type="entry name" value="BFD-like_2Fe2S-bd_dom_sf"/>
</dbReference>
<dbReference type="Gene3D" id="3.50.50.60">
    <property type="entry name" value="FAD/NAD(P)-binding domain"/>
    <property type="match status" value="4"/>
</dbReference>
<dbReference type="InterPro" id="IPR036188">
    <property type="entry name" value="FAD/NAD-bd_sf"/>
</dbReference>
<comment type="similarity">
    <text evidence="2">Belongs to the FAD-dependent glycerol-3-phosphate dehydrogenase family.</text>
</comment>
<comment type="caution">
    <text evidence="8">The sequence shown here is derived from an EMBL/GenBank/DDBJ whole genome shotgun (WGS) entry which is preliminary data.</text>
</comment>
<dbReference type="GO" id="GO:0006072">
    <property type="term" value="P:glycerol-3-phosphate metabolic process"/>
    <property type="evidence" value="ECO:0007669"/>
    <property type="project" value="InterPro"/>
</dbReference>
<dbReference type="SUPFAM" id="SSF51905">
    <property type="entry name" value="FAD/NAD(P)-binding domain"/>
    <property type="match status" value="1"/>
</dbReference>
<dbReference type="GO" id="GO:0004368">
    <property type="term" value="F:glycerol-3-phosphate dehydrogenase (quinone) activity"/>
    <property type="evidence" value="ECO:0007669"/>
    <property type="project" value="InterPro"/>
</dbReference>
<feature type="compositionally biased region" description="Basic and acidic residues" evidence="6">
    <location>
        <begin position="560"/>
        <end position="572"/>
    </location>
</feature>
<organism evidence="8 9">
    <name type="scientific">Halovenus carboxidivorans</name>
    <dbReference type="NCBI Taxonomy" id="2692199"/>
    <lineage>
        <taxon>Archaea</taxon>
        <taxon>Methanobacteriati</taxon>
        <taxon>Methanobacteriota</taxon>
        <taxon>Stenosarchaea group</taxon>
        <taxon>Halobacteria</taxon>
        <taxon>Halobacteriales</taxon>
        <taxon>Haloarculaceae</taxon>
        <taxon>Halovenus</taxon>
    </lineage>
</organism>
<feature type="domain" description="FAD dependent oxidoreductase" evidence="7">
    <location>
        <begin position="7"/>
        <end position="178"/>
    </location>
</feature>
<evidence type="ECO:0000256" key="3">
    <source>
        <dbReference type="ARBA" id="ARBA00022630"/>
    </source>
</evidence>
<evidence type="ECO:0000313" key="8">
    <source>
        <dbReference type="EMBL" id="MXR51954.1"/>
    </source>
</evidence>
<evidence type="ECO:0000313" key="9">
    <source>
        <dbReference type="Proteomes" id="UP000466535"/>
    </source>
</evidence>
<dbReference type="Gene3D" id="1.10.10.1100">
    <property type="entry name" value="BFD-like [2Fe-2S]-binding domain"/>
    <property type="match status" value="1"/>
</dbReference>
<name>A0A6B0T1M8_9EURY</name>
<evidence type="ECO:0000256" key="1">
    <source>
        <dbReference type="ARBA" id="ARBA00001974"/>
    </source>
</evidence>
<comment type="cofactor">
    <cofactor evidence="1">
        <name>FAD</name>
        <dbReference type="ChEBI" id="CHEBI:57692"/>
    </cofactor>
</comment>
<dbReference type="PRINTS" id="PR01001">
    <property type="entry name" value="FADG3PDH"/>
</dbReference>
<dbReference type="RefSeq" id="WP_159764076.1">
    <property type="nucleotide sequence ID" value="NZ_WUUT01000003.1"/>
</dbReference>
<dbReference type="OrthoDB" id="36306at2157"/>
<keyword evidence="4" id="KW-0274">FAD</keyword>
<dbReference type="InterPro" id="IPR000447">
    <property type="entry name" value="G3P_DH_FAD-dep"/>
</dbReference>
<evidence type="ECO:0000256" key="4">
    <source>
        <dbReference type="ARBA" id="ARBA00022827"/>
    </source>
</evidence>
<feature type="region of interest" description="Disordered" evidence="6">
    <location>
        <begin position="181"/>
        <end position="250"/>
    </location>
</feature>
<dbReference type="PANTHER" id="PTHR11985">
    <property type="entry name" value="GLYCEROL-3-PHOSPHATE DEHYDROGENASE"/>
    <property type="match status" value="1"/>
</dbReference>
<feature type="compositionally biased region" description="Acidic residues" evidence="6">
    <location>
        <begin position="207"/>
        <end position="226"/>
    </location>
</feature>
<evidence type="ECO:0000256" key="5">
    <source>
        <dbReference type="ARBA" id="ARBA00023002"/>
    </source>
</evidence>
<dbReference type="AlphaFoldDB" id="A0A6B0T1M8"/>
<feature type="compositionally biased region" description="Acidic residues" evidence="6">
    <location>
        <begin position="241"/>
        <end position="250"/>
    </location>
</feature>
<dbReference type="InterPro" id="IPR006076">
    <property type="entry name" value="FAD-dep_OxRdtase"/>
</dbReference>
<keyword evidence="9" id="KW-1185">Reference proteome</keyword>